<keyword evidence="1" id="KW-1133">Transmembrane helix</keyword>
<feature type="transmembrane region" description="Helical" evidence="1">
    <location>
        <begin position="20"/>
        <end position="37"/>
    </location>
</feature>
<name>A0A4Y1MVV5_9PROT</name>
<dbReference type="EMBL" id="CP025189">
    <property type="protein sequence ID" value="AWV21729.1"/>
    <property type="molecule type" value="Genomic_DNA"/>
</dbReference>
<keyword evidence="1" id="KW-0812">Transmembrane</keyword>
<evidence type="ECO:0000313" key="2">
    <source>
        <dbReference type="EMBL" id="AWV21729.1"/>
    </source>
</evidence>
<evidence type="ECO:0000256" key="1">
    <source>
        <dbReference type="SAM" id="Phobius"/>
    </source>
</evidence>
<protein>
    <submittedName>
        <fullName evidence="2">Uncharacterized protein</fullName>
    </submittedName>
</protein>
<reference evidence="2" key="1">
    <citation type="submission" date="2017-12" db="EMBL/GenBank/DDBJ databases">
        <authorList>
            <person name="Martens C."/>
            <person name="Dahlstrom E."/>
            <person name="Barbian K."/>
            <person name="Sykora L."/>
            <person name="Ricklefs S."/>
            <person name="Bruno D."/>
            <person name="Anzick I."/>
            <person name="Myles I."/>
            <person name="Datta S.K."/>
        </authorList>
    </citation>
    <scope>NUCLEOTIDE SEQUENCE</scope>
    <source>
        <strain evidence="2">AD2</strain>
    </source>
</reference>
<keyword evidence="1" id="KW-0472">Membrane</keyword>
<organism evidence="2">
    <name type="scientific">Roseomonas mucosa</name>
    <dbReference type="NCBI Taxonomy" id="207340"/>
    <lineage>
        <taxon>Bacteria</taxon>
        <taxon>Pseudomonadati</taxon>
        <taxon>Pseudomonadota</taxon>
        <taxon>Alphaproteobacteria</taxon>
        <taxon>Acetobacterales</taxon>
        <taxon>Roseomonadaceae</taxon>
        <taxon>Roseomonas</taxon>
    </lineage>
</organism>
<gene>
    <name evidence="2" type="ORF">RADP37_05311</name>
</gene>
<proteinExistence type="predicted"/>
<dbReference type="AlphaFoldDB" id="A0A4Y1MVV5"/>
<accession>A0A4Y1MVV5</accession>
<sequence length="83" mass="9147">MRGNEGKPGQWAAGERVRRALQAIGIVAGGVFSWVVISRGTLDDYCRCKGARRQDVGETLRRALARLADHYALGDVQPPPEWN</sequence>